<organism evidence="1 2">
    <name type="scientific">Phytophthora citrophthora</name>
    <dbReference type="NCBI Taxonomy" id="4793"/>
    <lineage>
        <taxon>Eukaryota</taxon>
        <taxon>Sar</taxon>
        <taxon>Stramenopiles</taxon>
        <taxon>Oomycota</taxon>
        <taxon>Peronosporomycetes</taxon>
        <taxon>Peronosporales</taxon>
        <taxon>Peronosporaceae</taxon>
        <taxon>Phytophthora</taxon>
    </lineage>
</organism>
<sequence length="185" mass="20556">MTPGEALKAAIEMNDLKWVQELLDRYICDYSDAMADAAGLNRLDVVNLILTDIPTNRSASLKVIDRTGSLLDDDSDDMLDIMQKSALSAARNGHVAVLERLLRMVIDQVRYSLLPFVIQCVLDEGAVQGQLAVVQSMIEHTSTRHYRDLFPRLDSYAEPDDTLPKAIRAGQSGVVEYLVNEMDSS</sequence>
<dbReference type="InterPro" id="IPR036770">
    <property type="entry name" value="Ankyrin_rpt-contain_sf"/>
</dbReference>
<accession>A0AAD9GMZ1</accession>
<protein>
    <submittedName>
        <fullName evidence="1">Uncharacterized protein</fullName>
    </submittedName>
</protein>
<keyword evidence="2" id="KW-1185">Reference proteome</keyword>
<gene>
    <name evidence="1" type="ORF">P3T76_007266</name>
</gene>
<proteinExistence type="predicted"/>
<evidence type="ECO:0000313" key="1">
    <source>
        <dbReference type="EMBL" id="KAK1941400.1"/>
    </source>
</evidence>
<dbReference type="Gene3D" id="1.25.40.20">
    <property type="entry name" value="Ankyrin repeat-containing domain"/>
    <property type="match status" value="1"/>
</dbReference>
<dbReference type="EMBL" id="JASMQC010000012">
    <property type="protein sequence ID" value="KAK1941400.1"/>
    <property type="molecule type" value="Genomic_DNA"/>
</dbReference>
<comment type="caution">
    <text evidence="1">The sequence shown here is derived from an EMBL/GenBank/DDBJ whole genome shotgun (WGS) entry which is preliminary data.</text>
</comment>
<dbReference type="Proteomes" id="UP001259832">
    <property type="component" value="Unassembled WGS sequence"/>
</dbReference>
<name>A0AAD9GMZ1_9STRA</name>
<reference evidence="1" key="1">
    <citation type="submission" date="2023-08" db="EMBL/GenBank/DDBJ databases">
        <title>Reference Genome Resource for the Citrus Pathogen Phytophthora citrophthora.</title>
        <authorList>
            <person name="Moller H."/>
            <person name="Coetzee B."/>
            <person name="Rose L.J."/>
            <person name="Van Niekerk J.M."/>
        </authorList>
    </citation>
    <scope>NUCLEOTIDE SEQUENCE</scope>
    <source>
        <strain evidence="1">STE-U-9442</strain>
    </source>
</reference>
<evidence type="ECO:0000313" key="2">
    <source>
        <dbReference type="Proteomes" id="UP001259832"/>
    </source>
</evidence>
<dbReference type="AlphaFoldDB" id="A0AAD9GMZ1"/>